<evidence type="ECO:0000313" key="8">
    <source>
        <dbReference type="EMBL" id="VDC29141.1"/>
    </source>
</evidence>
<proteinExistence type="inferred from homology"/>
<dbReference type="GO" id="GO:0006520">
    <property type="term" value="P:amino acid metabolic process"/>
    <property type="evidence" value="ECO:0007669"/>
    <property type="project" value="InterPro"/>
</dbReference>
<keyword evidence="4 6" id="KW-0808">Transferase</keyword>
<sequence>METNFESIRGAIQLTRQLASRVNTLSPSTTLAITAKAKEMKASGIDVIGLGAGEPDYNTPDNIIEAAYTSMKEGKTKYTPSGGLPTLKDAVIAKLENDQGLHYLRNEIMIGIGAKHVLYTLFQVMINPGDEVIIPSPYWVSYPEQVKLAGGVPVHIEGKPEAHFKVTAEQIHDAVTEKTKAIIINSPGNPTGMIYSEDELNQIANVCKEKDLWIISDEIYEKLIYGDEKHVSIAQLSEDAKKRTLIINGVSKSHSMTGWRIGYIAGDATVVGAMTNLASHSTSNPTTTSQYAAIEAYNGPQDAVETMRKDFESRLDRVYPQLAAIPGFKVIKPQGAFYLLPEVTEAMEKTGFANVDDFAEALLTKANVAVIPGSGFGSPNTIRLSYATSIELIEEAIRRIHSFVKEKWRI</sequence>
<dbReference type="PRINTS" id="PR00753">
    <property type="entry name" value="ACCSYNTHASE"/>
</dbReference>
<dbReference type="PROSITE" id="PS00105">
    <property type="entry name" value="AA_TRANSFER_CLASS_1"/>
    <property type="match status" value="1"/>
</dbReference>
<keyword evidence="3 6" id="KW-0032">Aminotransferase</keyword>
<dbReference type="Proteomes" id="UP000270468">
    <property type="component" value="Unassembled WGS sequence"/>
</dbReference>
<dbReference type="InterPro" id="IPR015422">
    <property type="entry name" value="PyrdxlP-dep_Trfase_small"/>
</dbReference>
<evidence type="ECO:0000256" key="6">
    <source>
        <dbReference type="RuleBase" id="RU000481"/>
    </source>
</evidence>
<dbReference type="AlphaFoldDB" id="A0A3P5X4C1"/>
<dbReference type="InterPro" id="IPR004839">
    <property type="entry name" value="Aminotransferase_I/II_large"/>
</dbReference>
<evidence type="ECO:0000256" key="1">
    <source>
        <dbReference type="ARBA" id="ARBA00001933"/>
    </source>
</evidence>
<dbReference type="Pfam" id="PF00155">
    <property type="entry name" value="Aminotran_1_2"/>
    <property type="match status" value="1"/>
</dbReference>
<evidence type="ECO:0000256" key="5">
    <source>
        <dbReference type="ARBA" id="ARBA00022898"/>
    </source>
</evidence>
<evidence type="ECO:0000256" key="2">
    <source>
        <dbReference type="ARBA" id="ARBA00007441"/>
    </source>
</evidence>
<dbReference type="FunFam" id="3.40.640.10:FF:000033">
    <property type="entry name" value="Aspartate aminotransferase"/>
    <property type="match status" value="1"/>
</dbReference>
<dbReference type="PANTHER" id="PTHR46383:SF1">
    <property type="entry name" value="ASPARTATE AMINOTRANSFERASE"/>
    <property type="match status" value="1"/>
</dbReference>
<comment type="cofactor">
    <cofactor evidence="1 6">
        <name>pyridoxal 5'-phosphate</name>
        <dbReference type="ChEBI" id="CHEBI:597326"/>
    </cofactor>
</comment>
<evidence type="ECO:0000256" key="4">
    <source>
        <dbReference type="ARBA" id="ARBA00022679"/>
    </source>
</evidence>
<reference evidence="8 9" key="1">
    <citation type="submission" date="2018-11" db="EMBL/GenBank/DDBJ databases">
        <authorList>
            <person name="Criscuolo A."/>
        </authorList>
    </citation>
    <scope>NUCLEOTIDE SEQUENCE [LARGE SCALE GENOMIC DNA]</scope>
    <source>
        <strain evidence="8">ATB-66</strain>
    </source>
</reference>
<dbReference type="GO" id="GO:0008483">
    <property type="term" value="F:transaminase activity"/>
    <property type="evidence" value="ECO:0007669"/>
    <property type="project" value="UniProtKB-KW"/>
</dbReference>
<dbReference type="InterPro" id="IPR015421">
    <property type="entry name" value="PyrdxlP-dep_Trfase_major"/>
</dbReference>
<dbReference type="SUPFAM" id="SSF53383">
    <property type="entry name" value="PLP-dependent transferases"/>
    <property type="match status" value="1"/>
</dbReference>
<dbReference type="EC" id="2.6.1.-" evidence="6"/>
<dbReference type="InterPro" id="IPR015424">
    <property type="entry name" value="PyrdxlP-dep_Trfase"/>
</dbReference>
<dbReference type="EMBL" id="UXAV01000042">
    <property type="protein sequence ID" value="VDC29141.1"/>
    <property type="molecule type" value="Genomic_DNA"/>
</dbReference>
<comment type="similarity">
    <text evidence="2 6">Belongs to the class-I pyridoxal-phosphate-dependent aminotransferase family.</text>
</comment>
<evidence type="ECO:0000256" key="3">
    <source>
        <dbReference type="ARBA" id="ARBA00022576"/>
    </source>
</evidence>
<evidence type="ECO:0000259" key="7">
    <source>
        <dbReference type="Pfam" id="PF00155"/>
    </source>
</evidence>
<dbReference type="InterPro" id="IPR004838">
    <property type="entry name" value="NHTrfase_class1_PyrdxlP-BS"/>
</dbReference>
<dbReference type="Gene3D" id="3.90.1150.10">
    <property type="entry name" value="Aspartate Aminotransferase, domain 1"/>
    <property type="match status" value="1"/>
</dbReference>
<feature type="domain" description="Aminotransferase class I/classII large" evidence="7">
    <location>
        <begin position="46"/>
        <end position="400"/>
    </location>
</feature>
<accession>A0A3P5X4C1</accession>
<dbReference type="CDD" id="cd00609">
    <property type="entry name" value="AAT_like"/>
    <property type="match status" value="1"/>
</dbReference>
<organism evidence="8 9">
    <name type="scientific">Filibacter tadaridae</name>
    <dbReference type="NCBI Taxonomy" id="2483811"/>
    <lineage>
        <taxon>Bacteria</taxon>
        <taxon>Bacillati</taxon>
        <taxon>Bacillota</taxon>
        <taxon>Bacilli</taxon>
        <taxon>Bacillales</taxon>
        <taxon>Caryophanaceae</taxon>
        <taxon>Filibacter</taxon>
    </lineage>
</organism>
<keyword evidence="9" id="KW-1185">Reference proteome</keyword>
<gene>
    <name evidence="8" type="ORF">FILTAD_01995</name>
</gene>
<keyword evidence="5" id="KW-0663">Pyridoxal phosphate</keyword>
<dbReference type="Gene3D" id="3.40.640.10">
    <property type="entry name" value="Type I PLP-dependent aspartate aminotransferase-like (Major domain)"/>
    <property type="match status" value="1"/>
</dbReference>
<dbReference type="GO" id="GO:0030170">
    <property type="term" value="F:pyridoxal phosphate binding"/>
    <property type="evidence" value="ECO:0007669"/>
    <property type="project" value="InterPro"/>
</dbReference>
<protein>
    <recommendedName>
        <fullName evidence="6">Aminotransferase</fullName>
        <ecNumber evidence="6">2.6.1.-</ecNumber>
    </recommendedName>
</protein>
<dbReference type="PANTHER" id="PTHR46383">
    <property type="entry name" value="ASPARTATE AMINOTRANSFERASE"/>
    <property type="match status" value="1"/>
</dbReference>
<name>A0A3P5X4C1_9BACL</name>
<evidence type="ECO:0000313" key="9">
    <source>
        <dbReference type="Proteomes" id="UP000270468"/>
    </source>
</evidence>
<dbReference type="InterPro" id="IPR050596">
    <property type="entry name" value="AspAT/PAT-like"/>
</dbReference>